<protein>
    <submittedName>
        <fullName evidence="12">Hexose transporter 2</fullName>
    </submittedName>
</protein>
<dbReference type="InterPro" id="IPR003663">
    <property type="entry name" value="Sugar/inositol_transpt"/>
</dbReference>
<evidence type="ECO:0000256" key="3">
    <source>
        <dbReference type="ARBA" id="ARBA00022448"/>
    </source>
</evidence>
<dbReference type="GO" id="GO:0016020">
    <property type="term" value="C:membrane"/>
    <property type="evidence" value="ECO:0007669"/>
    <property type="project" value="UniProtKB-SubCell"/>
</dbReference>
<dbReference type="SUPFAM" id="SSF103473">
    <property type="entry name" value="MFS general substrate transporter"/>
    <property type="match status" value="1"/>
</dbReference>
<dbReference type="GO" id="GO:0005351">
    <property type="term" value="F:carbohydrate:proton symporter activity"/>
    <property type="evidence" value="ECO:0007669"/>
    <property type="project" value="TreeGrafter"/>
</dbReference>
<feature type="transmembrane region" description="Helical" evidence="10">
    <location>
        <begin position="410"/>
        <end position="430"/>
    </location>
</feature>
<evidence type="ECO:0000256" key="8">
    <source>
        <dbReference type="RuleBase" id="RU003346"/>
    </source>
</evidence>
<dbReference type="PROSITE" id="PS50850">
    <property type="entry name" value="MFS"/>
    <property type="match status" value="1"/>
</dbReference>
<feature type="transmembrane region" description="Helical" evidence="10">
    <location>
        <begin position="82"/>
        <end position="100"/>
    </location>
</feature>
<feature type="transmembrane region" description="Helical" evidence="10">
    <location>
        <begin position="374"/>
        <end position="398"/>
    </location>
</feature>
<evidence type="ECO:0000259" key="11">
    <source>
        <dbReference type="PROSITE" id="PS50850"/>
    </source>
</evidence>
<evidence type="ECO:0000256" key="7">
    <source>
        <dbReference type="ARBA" id="ARBA00049119"/>
    </source>
</evidence>
<feature type="transmembrane region" description="Helical" evidence="10">
    <location>
        <begin position="332"/>
        <end position="354"/>
    </location>
</feature>
<keyword evidence="13" id="KW-1185">Reference proteome</keyword>
<gene>
    <name evidence="12" type="ORF">RSOLAG1IB_08164</name>
</gene>
<dbReference type="InterPro" id="IPR036259">
    <property type="entry name" value="MFS_trans_sf"/>
</dbReference>
<feature type="transmembrane region" description="Helical" evidence="10">
    <location>
        <begin position="436"/>
        <end position="457"/>
    </location>
</feature>
<dbReference type="InterPro" id="IPR005828">
    <property type="entry name" value="MFS_sugar_transport-like"/>
</dbReference>
<dbReference type="PROSITE" id="PS00216">
    <property type="entry name" value="SUGAR_TRANSPORT_1"/>
    <property type="match status" value="1"/>
</dbReference>
<dbReference type="OrthoDB" id="2241241at2759"/>
<dbReference type="FunFam" id="1.20.1250.20:FF:000134">
    <property type="entry name" value="MFS sugar transporter protein"/>
    <property type="match status" value="1"/>
</dbReference>
<evidence type="ECO:0000256" key="2">
    <source>
        <dbReference type="ARBA" id="ARBA00010992"/>
    </source>
</evidence>
<organism evidence="12 13">
    <name type="scientific">Thanatephorus cucumeris (strain AG1-IB / isolate 7/3/14)</name>
    <name type="common">Lettuce bottom rot fungus</name>
    <name type="synonym">Rhizoctonia solani</name>
    <dbReference type="NCBI Taxonomy" id="1108050"/>
    <lineage>
        <taxon>Eukaryota</taxon>
        <taxon>Fungi</taxon>
        <taxon>Dikarya</taxon>
        <taxon>Basidiomycota</taxon>
        <taxon>Agaricomycotina</taxon>
        <taxon>Agaricomycetes</taxon>
        <taxon>Cantharellales</taxon>
        <taxon>Ceratobasidiaceae</taxon>
        <taxon>Rhizoctonia</taxon>
        <taxon>Rhizoctonia solani AG-1</taxon>
    </lineage>
</organism>
<feature type="transmembrane region" description="Helical" evidence="10">
    <location>
        <begin position="178"/>
        <end position="197"/>
    </location>
</feature>
<keyword evidence="6 10" id="KW-0472">Membrane</keyword>
<accession>A0A0B7FFS5</accession>
<dbReference type="Proteomes" id="UP000059188">
    <property type="component" value="Unassembled WGS sequence"/>
</dbReference>
<feature type="transmembrane region" description="Helical" evidence="10">
    <location>
        <begin position="6"/>
        <end position="37"/>
    </location>
</feature>
<evidence type="ECO:0000256" key="6">
    <source>
        <dbReference type="ARBA" id="ARBA00023136"/>
    </source>
</evidence>
<feature type="domain" description="Major facilitator superfamily (MFS) profile" evidence="11">
    <location>
        <begin position="9"/>
        <end position="463"/>
    </location>
</feature>
<feature type="compositionally biased region" description="Polar residues" evidence="9">
    <location>
        <begin position="502"/>
        <end position="517"/>
    </location>
</feature>
<dbReference type="PROSITE" id="PS00217">
    <property type="entry name" value="SUGAR_TRANSPORT_2"/>
    <property type="match status" value="1"/>
</dbReference>
<evidence type="ECO:0000256" key="9">
    <source>
        <dbReference type="SAM" id="MobiDB-lite"/>
    </source>
</evidence>
<dbReference type="AlphaFoldDB" id="A0A0B7FFS5"/>
<dbReference type="NCBIfam" id="TIGR00879">
    <property type="entry name" value="SP"/>
    <property type="match status" value="1"/>
</dbReference>
<feature type="region of interest" description="Disordered" evidence="9">
    <location>
        <begin position="485"/>
        <end position="517"/>
    </location>
</feature>
<dbReference type="CDD" id="cd17356">
    <property type="entry name" value="MFS_HXT"/>
    <property type="match status" value="1"/>
</dbReference>
<evidence type="ECO:0000313" key="12">
    <source>
        <dbReference type="EMBL" id="CEL56886.1"/>
    </source>
</evidence>
<evidence type="ECO:0000256" key="1">
    <source>
        <dbReference type="ARBA" id="ARBA00004141"/>
    </source>
</evidence>
<comment type="catalytic activity">
    <reaction evidence="7">
        <text>myo-inositol(out) + H(+)(out) = myo-inositol(in) + H(+)(in)</text>
        <dbReference type="Rhea" id="RHEA:60364"/>
        <dbReference type="ChEBI" id="CHEBI:15378"/>
        <dbReference type="ChEBI" id="CHEBI:17268"/>
    </reaction>
</comment>
<comment type="subcellular location">
    <subcellularLocation>
        <location evidence="1">Membrane</location>
        <topology evidence="1">Multi-pass membrane protein</topology>
    </subcellularLocation>
</comment>
<dbReference type="EMBL" id="LN679125">
    <property type="protein sequence ID" value="CEL56886.1"/>
    <property type="molecule type" value="Genomic_DNA"/>
</dbReference>
<sequence length="517" mass="56944">MANGKAIMFCFFVAFGGFLFGYDIGVISGCLIMPDFIERFGVQKADGTWELDAHRQSIITSLLSAGTFVGAIGQAFSSDRFGRRWSIFIWCAIFTAGVAIQTGTERSIAQISVGRFIAGLGVGAMSAIVPLYNGETAPKSIRGALLVLYQLQIIAGIFLSYILDFATHKIPGSASWRVPVGLQLLWGLILCGGILFLPESPRYLLGQGREQEAREAISAVNGYPPNDPFVDDIVEELEVGIREENQGGKATWAECFSTRNKLWMRTGNGMMLQFIQQLNGQNFYYYYGDTFFKSAGTNLSPYIIQIILGGVSFVGTFPALYLIESWGRRRSLLLGAFLEGTCSLIAGLVGHFTLAPENTPINLLTPRNRAGGDVLIAFAVLHVFSFSIFWGPVPWVYLGESFPLRVRSKAIALGSATNWLWNFLLSFFAPRIAKDIGPLILLIFFGMLTFGFVYVWFCIPETKGLSLEEVDEMYRTGVKPWHSAGWKPHQKHSAHGLHAETGTPTEKPTISQNETAA</sequence>
<dbReference type="STRING" id="1108050.A0A0B7FFS5"/>
<keyword evidence="4 10" id="KW-0812">Transmembrane</keyword>
<dbReference type="Gene3D" id="1.20.1250.20">
    <property type="entry name" value="MFS general substrate transporter like domains"/>
    <property type="match status" value="1"/>
</dbReference>
<dbReference type="InterPro" id="IPR005829">
    <property type="entry name" value="Sugar_transporter_CS"/>
</dbReference>
<proteinExistence type="inferred from homology"/>
<evidence type="ECO:0000256" key="10">
    <source>
        <dbReference type="SAM" id="Phobius"/>
    </source>
</evidence>
<keyword evidence="3 8" id="KW-0813">Transport</keyword>
<keyword evidence="5 10" id="KW-1133">Transmembrane helix</keyword>
<feature type="transmembrane region" description="Helical" evidence="10">
    <location>
        <begin position="144"/>
        <end position="166"/>
    </location>
</feature>
<name>A0A0B7FFS5_THACB</name>
<evidence type="ECO:0000256" key="5">
    <source>
        <dbReference type="ARBA" id="ARBA00022989"/>
    </source>
</evidence>
<dbReference type="PRINTS" id="PR00171">
    <property type="entry name" value="SUGRTRNSPORT"/>
</dbReference>
<reference evidence="12 13" key="1">
    <citation type="submission" date="2014-11" db="EMBL/GenBank/DDBJ databases">
        <authorList>
            <person name="Wibberg Daniel"/>
        </authorList>
    </citation>
    <scope>NUCLEOTIDE SEQUENCE [LARGE SCALE GENOMIC DNA]</scope>
    <source>
        <strain evidence="12">Rhizoctonia solani AG1-IB 7/3/14</strain>
    </source>
</reference>
<dbReference type="Pfam" id="PF00083">
    <property type="entry name" value="Sugar_tr"/>
    <property type="match status" value="1"/>
</dbReference>
<dbReference type="InterPro" id="IPR050360">
    <property type="entry name" value="MFS_Sugar_Transporters"/>
</dbReference>
<evidence type="ECO:0000313" key="13">
    <source>
        <dbReference type="Proteomes" id="UP000059188"/>
    </source>
</evidence>
<feature type="transmembrane region" description="Helical" evidence="10">
    <location>
        <begin position="112"/>
        <end position="132"/>
    </location>
</feature>
<dbReference type="PANTHER" id="PTHR48022:SF91">
    <property type="entry name" value="MAJOR FACILITATOR SUPERFAMILY (MFS) PROFILE DOMAIN-CONTAINING PROTEIN-RELATED"/>
    <property type="match status" value="1"/>
</dbReference>
<feature type="transmembrane region" description="Helical" evidence="10">
    <location>
        <begin position="302"/>
        <end position="323"/>
    </location>
</feature>
<comment type="similarity">
    <text evidence="2 8">Belongs to the major facilitator superfamily. Sugar transporter (TC 2.A.1.1) family.</text>
</comment>
<dbReference type="InterPro" id="IPR020846">
    <property type="entry name" value="MFS_dom"/>
</dbReference>
<evidence type="ECO:0000256" key="4">
    <source>
        <dbReference type="ARBA" id="ARBA00022692"/>
    </source>
</evidence>
<dbReference type="PANTHER" id="PTHR48022">
    <property type="entry name" value="PLASTIDIC GLUCOSE TRANSPORTER 4"/>
    <property type="match status" value="1"/>
</dbReference>